<reference evidence="1 2" key="1">
    <citation type="submission" date="2010-10" db="EMBL/GenBank/DDBJ databases">
        <title>The Genome Sequence of Synechococcus phage S-SKS1.</title>
        <authorList>
            <consortium name="The Broad Institute Genome Sequencing Platform"/>
            <person name="Henn M.R."/>
            <person name="Clokie M."/>
            <person name="Levin J."/>
            <person name="Malboeuf C."/>
            <person name="Casali M."/>
            <person name="Russ C."/>
            <person name="Lennon N."/>
            <person name="Chapman S.B."/>
            <person name="Erlich R."/>
            <person name="Young S.K."/>
            <person name="Yandava C."/>
            <person name="Zeng Q."/>
            <person name="Alvarado L."/>
            <person name="Anderson S."/>
            <person name="Berlin A."/>
            <person name="Chen Z."/>
            <person name="Freedman E."/>
            <person name="Gellesch M."/>
            <person name="Goldberg J."/>
            <person name="Green L."/>
            <person name="Griggs A."/>
            <person name="Gujja S."/>
            <person name="Heilman E.R."/>
            <person name="Heiman D."/>
            <person name="Hollinger A."/>
            <person name="Howarth C."/>
            <person name="Larson L."/>
            <person name="Mehta T."/>
            <person name="Pearson M."/>
            <person name="Roberts A."/>
            <person name="Ryan E."/>
            <person name="Saif S."/>
            <person name="Shea T."/>
            <person name="Shenoy N."/>
            <person name="Sisk P."/>
            <person name="Stolte C."/>
            <person name="Sykes S."/>
            <person name="White J."/>
            <person name="Haas B."/>
            <person name="Nusbaum C."/>
            <person name="Birren B."/>
        </authorList>
    </citation>
    <scope>NUCLEOTIDE SEQUENCE [LARGE SCALE GENOMIC DNA]</scope>
</reference>
<dbReference type="RefSeq" id="YP_007674477.1">
    <property type="nucleotide sequence ID" value="NC_020851.1"/>
</dbReference>
<organism evidence="1 2">
    <name type="scientific">Synechococcus phage S-SKS1</name>
    <dbReference type="NCBI Taxonomy" id="754042"/>
    <lineage>
        <taxon>Viruses</taxon>
        <taxon>Duplodnaviria</taxon>
        <taxon>Heunggongvirae</taxon>
        <taxon>Uroviricota</taxon>
        <taxon>Caudoviricetes</taxon>
        <taxon>Llyrvirus</taxon>
        <taxon>Llyrvirus SSKS1</taxon>
    </lineage>
</organism>
<evidence type="ECO:0000313" key="2">
    <source>
        <dbReference type="Proteomes" id="UP000201252"/>
    </source>
</evidence>
<keyword evidence="2" id="KW-1185">Reference proteome</keyword>
<evidence type="ECO:0000313" key="1">
    <source>
        <dbReference type="EMBL" id="AGH31625.1"/>
    </source>
</evidence>
<name>M4QPQ7_9CAUD</name>
<proteinExistence type="predicted"/>
<dbReference type="KEGG" id="vg:15011025"/>
<dbReference type="EMBL" id="HQ633071">
    <property type="protein sequence ID" value="AGH31625.1"/>
    <property type="molecule type" value="Genomic_DNA"/>
</dbReference>
<protein>
    <submittedName>
        <fullName evidence="1">Uncharacterized protein</fullName>
    </submittedName>
</protein>
<accession>M4QPQ7</accession>
<sequence length="61" mass="6918">MPHEFDPCEAPIEGEVDKWGFTIKPTISDAECIIICLRNAPCGIDKKQSERLVKEFKNGRI</sequence>
<gene>
    <name evidence="1" type="ORF">SWZG_00114</name>
</gene>
<dbReference type="Proteomes" id="UP000201252">
    <property type="component" value="Segment"/>
</dbReference>
<dbReference type="GeneID" id="15011025"/>
<dbReference type="OrthoDB" id="24215at10239"/>